<gene>
    <name evidence="1" type="ORF">PHET_07110</name>
</gene>
<sequence>MRIDNLTDRNGTPILPQPLQHLKSTLLMTGKMKETGITVELIAFNQSGVIQIDMNITLATGNQLWMINAKNSTQFGRWTNIGLHWTQRTYNRPGMLELYLDGHRRHTTSEPLETAIRSGLSKDGGKLYVNRAIYSLQNTQQESEITLIDEAISNISELLYYRHIHRVVLTDVTEERGNLPVSIGQCE</sequence>
<dbReference type="OrthoDB" id="10434368at2759"/>
<name>A0A8J4WQ60_9TREM</name>
<comment type="caution">
    <text evidence="1">The sequence shown here is derived from an EMBL/GenBank/DDBJ whole genome shotgun (WGS) entry which is preliminary data.</text>
</comment>
<accession>A0A8J4WQ60</accession>
<dbReference type="EMBL" id="LUCH01004036">
    <property type="protein sequence ID" value="KAF5399460.1"/>
    <property type="molecule type" value="Genomic_DNA"/>
</dbReference>
<reference evidence="1" key="1">
    <citation type="submission" date="2019-05" db="EMBL/GenBank/DDBJ databases">
        <title>Annotation for the trematode Paragonimus heterotremus.</title>
        <authorList>
            <person name="Choi Y.-J."/>
        </authorList>
    </citation>
    <scope>NUCLEOTIDE SEQUENCE</scope>
    <source>
        <strain evidence="1">LC</strain>
    </source>
</reference>
<keyword evidence="2" id="KW-1185">Reference proteome</keyword>
<dbReference type="Proteomes" id="UP000748531">
    <property type="component" value="Unassembled WGS sequence"/>
</dbReference>
<evidence type="ECO:0000313" key="1">
    <source>
        <dbReference type="EMBL" id="KAF5399460.1"/>
    </source>
</evidence>
<dbReference type="AlphaFoldDB" id="A0A8J4WQ60"/>
<proteinExistence type="predicted"/>
<evidence type="ECO:0000313" key="2">
    <source>
        <dbReference type="Proteomes" id="UP000748531"/>
    </source>
</evidence>
<organism evidence="1 2">
    <name type="scientific">Paragonimus heterotremus</name>
    <dbReference type="NCBI Taxonomy" id="100268"/>
    <lineage>
        <taxon>Eukaryota</taxon>
        <taxon>Metazoa</taxon>
        <taxon>Spiralia</taxon>
        <taxon>Lophotrochozoa</taxon>
        <taxon>Platyhelminthes</taxon>
        <taxon>Trematoda</taxon>
        <taxon>Digenea</taxon>
        <taxon>Plagiorchiida</taxon>
        <taxon>Troglotremata</taxon>
        <taxon>Troglotrematidae</taxon>
        <taxon>Paragonimus</taxon>
    </lineage>
</organism>
<protein>
    <submittedName>
        <fullName evidence="1">Uncharacterized protein</fullName>
    </submittedName>
</protein>